<proteinExistence type="predicted"/>
<dbReference type="Gene3D" id="3.40.50.1240">
    <property type="entry name" value="Phosphoglycerate mutase-like"/>
    <property type="match status" value="1"/>
</dbReference>
<name>A0A7Y8H111_9BURK</name>
<dbReference type="InterPro" id="IPR013078">
    <property type="entry name" value="His_Pase_superF_clade-1"/>
</dbReference>
<gene>
    <name evidence="1" type="ORF">F3K02_25215</name>
</gene>
<dbReference type="Proteomes" id="UP000545507">
    <property type="component" value="Unassembled WGS sequence"/>
</dbReference>
<evidence type="ECO:0000313" key="2">
    <source>
        <dbReference type="Proteomes" id="UP000545507"/>
    </source>
</evidence>
<dbReference type="SUPFAM" id="SSF53254">
    <property type="entry name" value="Phosphoglycerate mutase-like"/>
    <property type="match status" value="1"/>
</dbReference>
<organism evidence="1 2">
    <name type="scientific">Hydrogenophaga aromaticivorans</name>
    <dbReference type="NCBI Taxonomy" id="2610898"/>
    <lineage>
        <taxon>Bacteria</taxon>
        <taxon>Pseudomonadati</taxon>
        <taxon>Pseudomonadota</taxon>
        <taxon>Betaproteobacteria</taxon>
        <taxon>Burkholderiales</taxon>
        <taxon>Comamonadaceae</taxon>
        <taxon>Hydrogenophaga</taxon>
    </lineage>
</organism>
<dbReference type="CDD" id="cd07040">
    <property type="entry name" value="HP"/>
    <property type="match status" value="1"/>
</dbReference>
<dbReference type="InterPro" id="IPR029033">
    <property type="entry name" value="His_PPase_superfam"/>
</dbReference>
<dbReference type="EMBL" id="VYGV01000028">
    <property type="protein sequence ID" value="NWF48531.1"/>
    <property type="molecule type" value="Genomic_DNA"/>
</dbReference>
<dbReference type="SMART" id="SM00855">
    <property type="entry name" value="PGAM"/>
    <property type="match status" value="1"/>
</dbReference>
<protein>
    <submittedName>
        <fullName evidence="1">Histidine phosphatase family protein</fullName>
    </submittedName>
</protein>
<dbReference type="AlphaFoldDB" id="A0A7Y8H111"/>
<keyword evidence="2" id="KW-1185">Reference proteome</keyword>
<comment type="caution">
    <text evidence="1">The sequence shown here is derived from an EMBL/GenBank/DDBJ whole genome shotgun (WGS) entry which is preliminary data.</text>
</comment>
<evidence type="ECO:0000313" key="1">
    <source>
        <dbReference type="EMBL" id="NWF48531.1"/>
    </source>
</evidence>
<sequence length="170" mass="18301">MGAAAQGSGDFWALLRRGGCVVLMRHALTEPGIGDPPGFRLDQCNTQRNLSEAGREQARRIGAAFTRESVPIDEVRSSAWCRCTETAELAFGRHTVWAPINSFFNDATGPAQTLEVLRAVRGLAAPKNLMLVTHQVNISALTGATLAMGEVFVTRPAAGDRLPVLARQVF</sequence>
<accession>A0A7Y8H111</accession>
<dbReference type="Pfam" id="PF00300">
    <property type="entry name" value="His_Phos_1"/>
    <property type="match status" value="1"/>
</dbReference>
<reference evidence="1 2" key="1">
    <citation type="submission" date="2019-09" db="EMBL/GenBank/DDBJ databases">
        <title>Hydrogenophaga aromatica sp. nov., isolated from a para-xylene-degrading enrichment culture.</title>
        <authorList>
            <person name="Tancsics A."/>
            <person name="Banerjee S."/>
        </authorList>
    </citation>
    <scope>NUCLEOTIDE SEQUENCE [LARGE SCALE GENOMIC DNA]</scope>
    <source>
        <strain evidence="1 2">D2P1</strain>
    </source>
</reference>